<evidence type="ECO:0000256" key="5">
    <source>
        <dbReference type="ARBA" id="ARBA00023015"/>
    </source>
</evidence>
<dbReference type="GO" id="GO:0032993">
    <property type="term" value="C:protein-DNA complex"/>
    <property type="evidence" value="ECO:0007669"/>
    <property type="project" value="TreeGrafter"/>
</dbReference>
<dbReference type="GO" id="GO:0006355">
    <property type="term" value="P:regulation of DNA-templated transcription"/>
    <property type="evidence" value="ECO:0007669"/>
    <property type="project" value="InterPro"/>
</dbReference>
<dbReference type="SMART" id="SM00448">
    <property type="entry name" value="REC"/>
    <property type="match status" value="1"/>
</dbReference>
<evidence type="ECO:0000256" key="1">
    <source>
        <dbReference type="ARBA" id="ARBA00004496"/>
    </source>
</evidence>
<feature type="modified residue" description="4-aspartylphosphate" evidence="8">
    <location>
        <position position="51"/>
    </location>
</feature>
<dbReference type="GO" id="GO:0000156">
    <property type="term" value="F:phosphorelay response regulator activity"/>
    <property type="evidence" value="ECO:0007669"/>
    <property type="project" value="TreeGrafter"/>
</dbReference>
<dbReference type="PROSITE" id="PS50110">
    <property type="entry name" value="RESPONSE_REGULATORY"/>
    <property type="match status" value="1"/>
</dbReference>
<dbReference type="AlphaFoldDB" id="A0A1W6YS97"/>
<evidence type="ECO:0000256" key="4">
    <source>
        <dbReference type="ARBA" id="ARBA00023012"/>
    </source>
</evidence>
<dbReference type="PROSITE" id="PS51755">
    <property type="entry name" value="OMPR_PHOB"/>
    <property type="match status" value="1"/>
</dbReference>
<dbReference type="STRING" id="1416806.CAL12_26280"/>
<evidence type="ECO:0000256" key="6">
    <source>
        <dbReference type="ARBA" id="ARBA00023125"/>
    </source>
</evidence>
<keyword evidence="7" id="KW-0804">Transcription</keyword>
<name>A0A1W6YS97_9BORD</name>
<dbReference type="SUPFAM" id="SSF52172">
    <property type="entry name" value="CheY-like"/>
    <property type="match status" value="1"/>
</dbReference>
<dbReference type="Gene3D" id="6.10.250.690">
    <property type="match status" value="1"/>
</dbReference>
<evidence type="ECO:0000313" key="13">
    <source>
        <dbReference type="Proteomes" id="UP000194151"/>
    </source>
</evidence>
<dbReference type="Pfam" id="PF00072">
    <property type="entry name" value="Response_reg"/>
    <property type="match status" value="1"/>
</dbReference>
<dbReference type="Pfam" id="PF00486">
    <property type="entry name" value="Trans_reg_C"/>
    <property type="match status" value="1"/>
</dbReference>
<dbReference type="InterPro" id="IPR039420">
    <property type="entry name" value="WalR-like"/>
</dbReference>
<comment type="subcellular location">
    <subcellularLocation>
        <location evidence="1">Cytoplasm</location>
    </subcellularLocation>
</comment>
<dbReference type="KEGG" id="bgv:CAL12_26280"/>
<dbReference type="CDD" id="cd00383">
    <property type="entry name" value="trans_reg_C"/>
    <property type="match status" value="1"/>
</dbReference>
<feature type="domain" description="Response regulatory" evidence="10">
    <location>
        <begin position="2"/>
        <end position="116"/>
    </location>
</feature>
<feature type="DNA-binding region" description="OmpR/PhoB-type" evidence="9">
    <location>
        <begin position="124"/>
        <end position="218"/>
    </location>
</feature>
<keyword evidence="2" id="KW-0963">Cytoplasm</keyword>
<dbReference type="RefSeq" id="WP_086067296.1">
    <property type="nucleotide sequence ID" value="NZ_CP021108.1"/>
</dbReference>
<dbReference type="PANTHER" id="PTHR48111:SF35">
    <property type="entry name" value="TRANSCRIPTIONAL REGULATORY PROTEIN QSEB"/>
    <property type="match status" value="1"/>
</dbReference>
<dbReference type="Gene3D" id="1.10.10.10">
    <property type="entry name" value="Winged helix-like DNA-binding domain superfamily/Winged helix DNA-binding domain"/>
    <property type="match status" value="1"/>
</dbReference>
<evidence type="ECO:0000256" key="2">
    <source>
        <dbReference type="ARBA" id="ARBA00022490"/>
    </source>
</evidence>
<reference evidence="12 13" key="1">
    <citation type="submission" date="2017-05" db="EMBL/GenBank/DDBJ databases">
        <title>Complete and WGS of Bordetella genogroups.</title>
        <authorList>
            <person name="Spilker T."/>
            <person name="LiPuma J."/>
        </authorList>
    </citation>
    <scope>NUCLEOTIDE SEQUENCE [LARGE SCALE GENOMIC DNA]</scope>
    <source>
        <strain evidence="12 13">AU19157</strain>
    </source>
</reference>
<feature type="domain" description="OmpR/PhoB-type" evidence="11">
    <location>
        <begin position="124"/>
        <end position="218"/>
    </location>
</feature>
<evidence type="ECO:0000259" key="10">
    <source>
        <dbReference type="PROSITE" id="PS50110"/>
    </source>
</evidence>
<dbReference type="InterPro" id="IPR011006">
    <property type="entry name" value="CheY-like_superfamily"/>
</dbReference>
<dbReference type="InterPro" id="IPR001789">
    <property type="entry name" value="Sig_transdc_resp-reg_receiver"/>
</dbReference>
<sequence length="221" mass="24607">MHILLIEDDPMLGDALCGGLREAGYAVDWMTDAAQARAAVTDHDYGAILLDLQLPHGSGLGILKSVRERYDATPVVILSARDRLSDRIKGLDEGADDYLVKPFPVEELLARLRAVTRRASHRVVPLMRIGDVQVDPTRRHVMLAGQPVKLSIHEYRTLVALLERQGHVVTREQLEDAVYGRHGTIESNTVAVYIHQLRRKLGNELIATVHGFGYRIGEARP</sequence>
<dbReference type="Gene3D" id="3.40.50.2300">
    <property type="match status" value="1"/>
</dbReference>
<dbReference type="InterPro" id="IPR036388">
    <property type="entry name" value="WH-like_DNA-bd_sf"/>
</dbReference>
<dbReference type="EMBL" id="CP021108">
    <property type="protein sequence ID" value="ARP83975.1"/>
    <property type="molecule type" value="Genomic_DNA"/>
</dbReference>
<dbReference type="InterPro" id="IPR001867">
    <property type="entry name" value="OmpR/PhoB-type_DNA-bd"/>
</dbReference>
<evidence type="ECO:0000256" key="9">
    <source>
        <dbReference type="PROSITE-ProRule" id="PRU01091"/>
    </source>
</evidence>
<protein>
    <submittedName>
        <fullName evidence="12">DNA-binding response regulator</fullName>
    </submittedName>
</protein>
<dbReference type="Proteomes" id="UP000194151">
    <property type="component" value="Chromosome"/>
</dbReference>
<dbReference type="SMART" id="SM00862">
    <property type="entry name" value="Trans_reg_C"/>
    <property type="match status" value="1"/>
</dbReference>
<keyword evidence="5" id="KW-0805">Transcription regulation</keyword>
<dbReference type="CDD" id="cd17624">
    <property type="entry name" value="REC_OmpR_PmrA-like"/>
    <property type="match status" value="1"/>
</dbReference>
<dbReference type="GO" id="GO:0000976">
    <property type="term" value="F:transcription cis-regulatory region binding"/>
    <property type="evidence" value="ECO:0007669"/>
    <property type="project" value="TreeGrafter"/>
</dbReference>
<keyword evidence="6 9" id="KW-0238">DNA-binding</keyword>
<dbReference type="OrthoDB" id="9802426at2"/>
<proteinExistence type="predicted"/>
<evidence type="ECO:0000256" key="3">
    <source>
        <dbReference type="ARBA" id="ARBA00022553"/>
    </source>
</evidence>
<evidence type="ECO:0000313" key="12">
    <source>
        <dbReference type="EMBL" id="ARP83975.1"/>
    </source>
</evidence>
<gene>
    <name evidence="12" type="ORF">CAL12_26280</name>
</gene>
<evidence type="ECO:0000256" key="8">
    <source>
        <dbReference type="PROSITE-ProRule" id="PRU00169"/>
    </source>
</evidence>
<evidence type="ECO:0000256" key="7">
    <source>
        <dbReference type="ARBA" id="ARBA00023163"/>
    </source>
</evidence>
<keyword evidence="13" id="KW-1185">Reference proteome</keyword>
<accession>A0A1W6YS97</accession>
<dbReference type="PANTHER" id="PTHR48111">
    <property type="entry name" value="REGULATOR OF RPOS"/>
    <property type="match status" value="1"/>
</dbReference>
<keyword evidence="4" id="KW-0902">Two-component regulatory system</keyword>
<organism evidence="12 13">
    <name type="scientific">Bordetella genomosp. 8</name>
    <dbReference type="NCBI Taxonomy" id="1416806"/>
    <lineage>
        <taxon>Bacteria</taxon>
        <taxon>Pseudomonadati</taxon>
        <taxon>Pseudomonadota</taxon>
        <taxon>Betaproteobacteria</taxon>
        <taxon>Burkholderiales</taxon>
        <taxon>Alcaligenaceae</taxon>
        <taxon>Bordetella</taxon>
    </lineage>
</organism>
<evidence type="ECO:0000259" key="11">
    <source>
        <dbReference type="PROSITE" id="PS51755"/>
    </source>
</evidence>
<dbReference type="GO" id="GO:0005829">
    <property type="term" value="C:cytosol"/>
    <property type="evidence" value="ECO:0007669"/>
    <property type="project" value="TreeGrafter"/>
</dbReference>
<keyword evidence="3 8" id="KW-0597">Phosphoprotein</keyword>